<protein>
    <submittedName>
        <fullName evidence="1">Holin</fullName>
    </submittedName>
</protein>
<dbReference type="InterPro" id="IPR020109">
    <property type="entry name" value="Holin_r1t"/>
</dbReference>
<organism evidence="1">
    <name type="scientific">Siphoviridae sp. ctCUc43</name>
    <dbReference type="NCBI Taxonomy" id="2825379"/>
    <lineage>
        <taxon>Viruses</taxon>
        <taxon>Duplodnaviria</taxon>
        <taxon>Heunggongvirae</taxon>
        <taxon>Uroviricota</taxon>
        <taxon>Caudoviricetes</taxon>
    </lineage>
</organism>
<accession>A0A8S5QKR4</accession>
<evidence type="ECO:0000313" key="1">
    <source>
        <dbReference type="EMBL" id="DAE19148.1"/>
    </source>
</evidence>
<dbReference type="Pfam" id="PF16945">
    <property type="entry name" value="Phage_r1t_holin"/>
    <property type="match status" value="1"/>
</dbReference>
<name>A0A8S5QKR4_9CAUD</name>
<dbReference type="EMBL" id="BK015668">
    <property type="protein sequence ID" value="DAE19148.1"/>
    <property type="molecule type" value="Genomic_DNA"/>
</dbReference>
<proteinExistence type="predicted"/>
<reference evidence="1" key="1">
    <citation type="journal article" date="2021" name="Proc. Natl. Acad. Sci. U.S.A.">
        <title>A Catalog of Tens of Thousands of Viruses from Human Metagenomes Reveals Hidden Associations with Chronic Diseases.</title>
        <authorList>
            <person name="Tisza M.J."/>
            <person name="Buck C.B."/>
        </authorList>
    </citation>
    <scope>NUCLEOTIDE SEQUENCE</scope>
    <source>
        <strain evidence="1">CtCUc43</strain>
    </source>
</reference>
<sequence>MKNIFSMAWVEAALMRALHTFAQTAIAMITVGSMFSEVNWVQILSVSGVAALVSILKSIVAGTPESTTDGEVIITDNSDSTAYQFAFNNIDPGKLQTGNTLKIKVNNKLADDLTRK</sequence>